<dbReference type="Gene3D" id="3.90.1150.10">
    <property type="entry name" value="Aspartate Aminotransferase, domain 1"/>
    <property type="match status" value="1"/>
</dbReference>
<protein>
    <recommendedName>
        <fullName evidence="5">Aminotransferase</fullName>
    </recommendedName>
</protein>
<evidence type="ECO:0008006" key="5">
    <source>
        <dbReference type="Google" id="ProtNLM"/>
    </source>
</evidence>
<evidence type="ECO:0000256" key="2">
    <source>
        <dbReference type="RuleBase" id="RU004508"/>
    </source>
</evidence>
<comment type="similarity">
    <text evidence="1 2">Belongs to the DegT/DnrJ/EryC1 family.</text>
</comment>
<dbReference type="PIRSF" id="PIRSF000390">
    <property type="entry name" value="PLP_StrS"/>
    <property type="match status" value="1"/>
</dbReference>
<dbReference type="PANTHER" id="PTHR30244">
    <property type="entry name" value="TRANSAMINASE"/>
    <property type="match status" value="1"/>
</dbReference>
<evidence type="ECO:0000256" key="1">
    <source>
        <dbReference type="ARBA" id="ARBA00037999"/>
    </source>
</evidence>
<dbReference type="InterPro" id="IPR015422">
    <property type="entry name" value="PyrdxlP-dep_Trfase_small"/>
</dbReference>
<reference evidence="4" key="1">
    <citation type="submission" date="2016-01" db="EMBL/GenBank/DDBJ databases">
        <title>Draft genome of Chromobacterium sp. F49.</title>
        <authorList>
            <person name="Hong K.W."/>
        </authorList>
    </citation>
    <scope>NUCLEOTIDE SEQUENCE [LARGE SCALE GENOMIC DNA]</scope>
    <source>
        <strain evidence="4">CN3</strain>
    </source>
</reference>
<comment type="caution">
    <text evidence="3">The sequence shown here is derived from an EMBL/GenBank/DDBJ whole genome shotgun (WGS) entry which is preliminary data.</text>
</comment>
<dbReference type="Gene3D" id="3.40.640.10">
    <property type="entry name" value="Type I PLP-dependent aspartate aminotransferase-like (Major domain)"/>
    <property type="match status" value="1"/>
</dbReference>
<dbReference type="InterPro" id="IPR015424">
    <property type="entry name" value="PyrdxlP-dep_Trfase"/>
</dbReference>
<dbReference type="Proteomes" id="UP000076609">
    <property type="component" value="Unassembled WGS sequence"/>
</dbReference>
<dbReference type="InterPro" id="IPR000653">
    <property type="entry name" value="DegT/StrS_aminotransferase"/>
</dbReference>
<dbReference type="EMBL" id="LQQO01000023">
    <property type="protein sequence ID" value="KZE13284.1"/>
    <property type="molecule type" value="Genomic_DNA"/>
</dbReference>
<sequence>MAAGPAVPELERRLAQLLDGRSVAAMSDMTQALAMALRLVGVGPGDEVATLALNCMSSNSAIAMLGATPVWVDVNPATVTVDLDDLKAVIGPRTRAVAIYHVAGRVANLQALRRLCDEAGLPLIEDANNALGATWRGRPAGTFGTSAVFSFYANRQLNGIEGAALACDPDAAARVRTLRRFGIDVARFRTPDGEIDPALDVPEIGVPASLPNVNATLALRAMDDLSERLAHNRANAARLRDALHNVPDLRFVEELDGASGAHWVALVRSPRRNDWMPALKAKGIQCSRLHQRNDRYTGFGATARHLPGTDVLEREMFALPVGWWLSESDLTQIVHVVRTVAKER</sequence>
<accession>A0ABR5YBB7</accession>
<proteinExistence type="inferred from homology"/>
<dbReference type="Pfam" id="PF01041">
    <property type="entry name" value="DegT_DnrJ_EryC1"/>
    <property type="match status" value="1"/>
</dbReference>
<keyword evidence="4" id="KW-1185">Reference proteome</keyword>
<evidence type="ECO:0000313" key="4">
    <source>
        <dbReference type="Proteomes" id="UP000076609"/>
    </source>
</evidence>
<dbReference type="PANTHER" id="PTHR30244:SF34">
    <property type="entry name" value="DTDP-4-AMINO-4,6-DIDEOXYGALACTOSE TRANSAMINASE"/>
    <property type="match status" value="1"/>
</dbReference>
<gene>
    <name evidence="3" type="ORF">AVT10_03695</name>
</gene>
<dbReference type="InterPro" id="IPR015421">
    <property type="entry name" value="PyrdxlP-dep_Trfase_major"/>
</dbReference>
<dbReference type="SUPFAM" id="SSF53383">
    <property type="entry name" value="PLP-dependent transferases"/>
    <property type="match status" value="1"/>
</dbReference>
<organism evidence="3 4">
    <name type="scientific">Sphingomonas hankookensis</name>
    <dbReference type="NCBI Taxonomy" id="563996"/>
    <lineage>
        <taxon>Bacteria</taxon>
        <taxon>Pseudomonadati</taxon>
        <taxon>Pseudomonadota</taxon>
        <taxon>Alphaproteobacteria</taxon>
        <taxon>Sphingomonadales</taxon>
        <taxon>Sphingomonadaceae</taxon>
        <taxon>Sphingomonas</taxon>
    </lineage>
</organism>
<name>A0ABR5YBB7_9SPHN</name>
<evidence type="ECO:0000313" key="3">
    <source>
        <dbReference type="EMBL" id="KZE13284.1"/>
    </source>
</evidence>
<keyword evidence="2" id="KW-0663">Pyridoxal phosphate</keyword>